<accession>A0A915D2J6</accession>
<feature type="region of interest" description="Disordered" evidence="1">
    <location>
        <begin position="175"/>
        <end position="202"/>
    </location>
</feature>
<dbReference type="Proteomes" id="UP000887574">
    <property type="component" value="Unplaced"/>
</dbReference>
<protein>
    <submittedName>
        <fullName evidence="3">Uncharacterized protein</fullName>
    </submittedName>
</protein>
<sequence>MTAGFEEEEALRGGFARGIHAADNHQGQLQGSRHCTCLLATQPPSLLLLLTTTIVFVIARLLHHPSLKMALIGAETQRGCTEEAWFKSFLELSLEPHAPSSTYFSSNIYTAELDSDTPVRTSASQIRADSQRTVSSQFLYIPGWHSRTELGFGSENALCHHAVRSPIWFRPPPQVTSFSPTPVKRDGQVEASQPSPKGHLQLNQSPVSVLCQSSGLQLLQSCYGDSSDDEEDLQSTEFNSL</sequence>
<proteinExistence type="predicted"/>
<keyword evidence="2" id="KW-1185">Reference proteome</keyword>
<dbReference type="AlphaFoldDB" id="A0A915D2J6"/>
<evidence type="ECO:0000313" key="3">
    <source>
        <dbReference type="WBParaSite" id="jg15168"/>
    </source>
</evidence>
<feature type="compositionally biased region" description="Polar residues" evidence="1">
    <location>
        <begin position="190"/>
        <end position="202"/>
    </location>
</feature>
<evidence type="ECO:0000256" key="1">
    <source>
        <dbReference type="SAM" id="MobiDB-lite"/>
    </source>
</evidence>
<reference evidence="3" key="1">
    <citation type="submission" date="2022-11" db="UniProtKB">
        <authorList>
            <consortium name="WormBaseParasite"/>
        </authorList>
    </citation>
    <scope>IDENTIFICATION</scope>
</reference>
<name>A0A915D2J6_9BILA</name>
<dbReference type="WBParaSite" id="jg15168">
    <property type="protein sequence ID" value="jg15168"/>
    <property type="gene ID" value="jg15168"/>
</dbReference>
<organism evidence="2 3">
    <name type="scientific">Ditylenchus dipsaci</name>
    <dbReference type="NCBI Taxonomy" id="166011"/>
    <lineage>
        <taxon>Eukaryota</taxon>
        <taxon>Metazoa</taxon>
        <taxon>Ecdysozoa</taxon>
        <taxon>Nematoda</taxon>
        <taxon>Chromadorea</taxon>
        <taxon>Rhabditida</taxon>
        <taxon>Tylenchina</taxon>
        <taxon>Tylenchomorpha</taxon>
        <taxon>Sphaerularioidea</taxon>
        <taxon>Anguinidae</taxon>
        <taxon>Anguininae</taxon>
        <taxon>Ditylenchus</taxon>
    </lineage>
</organism>
<evidence type="ECO:0000313" key="2">
    <source>
        <dbReference type="Proteomes" id="UP000887574"/>
    </source>
</evidence>